<dbReference type="Proteomes" id="UP001303701">
    <property type="component" value="Chromosome"/>
</dbReference>
<comment type="pathway">
    <text evidence="20">Bacterial outer membrane biogenesis; LPS lipid A biosynthesis.</text>
</comment>
<evidence type="ECO:0000259" key="21">
    <source>
        <dbReference type="Pfam" id="PF00483"/>
    </source>
</evidence>
<dbReference type="InterPro" id="IPR029044">
    <property type="entry name" value="Nucleotide-diphossugar_trans"/>
</dbReference>
<feature type="binding site" evidence="20">
    <location>
        <begin position="386"/>
        <end position="387"/>
    </location>
    <ligand>
        <name>acetyl-CoA</name>
        <dbReference type="ChEBI" id="CHEBI:57288"/>
    </ligand>
</feature>
<dbReference type="SUPFAM" id="SSF51161">
    <property type="entry name" value="Trimeric LpxA-like enzymes"/>
    <property type="match status" value="1"/>
</dbReference>
<keyword evidence="7 20" id="KW-0808">Transferase</keyword>
<dbReference type="CDD" id="cd03353">
    <property type="entry name" value="LbH_GlmU_C"/>
    <property type="match status" value="1"/>
</dbReference>
<keyword evidence="12 20" id="KW-0133">Cell shape</keyword>
<accession>A0ABY9WAZ5</accession>
<dbReference type="InterPro" id="IPR050065">
    <property type="entry name" value="GlmU-like"/>
</dbReference>
<evidence type="ECO:0000256" key="18">
    <source>
        <dbReference type="ARBA" id="ARBA00048493"/>
    </source>
</evidence>
<feature type="region of interest" description="Linker" evidence="20">
    <location>
        <begin position="231"/>
        <end position="251"/>
    </location>
</feature>
<feature type="binding site" evidence="20">
    <location>
        <position position="23"/>
    </location>
    <ligand>
        <name>UDP-N-acetyl-alpha-D-glucosamine</name>
        <dbReference type="ChEBI" id="CHEBI:57705"/>
    </ligand>
</feature>
<keyword evidence="10 20" id="KW-0677">Repeat</keyword>
<protein>
    <recommendedName>
        <fullName evidence="20">Bifunctional protein GlmU</fullName>
    </recommendedName>
    <domain>
        <recommendedName>
            <fullName evidence="20">UDP-N-acetylglucosamine pyrophosphorylase</fullName>
            <ecNumber evidence="20">2.7.7.23</ecNumber>
        </recommendedName>
        <alternativeName>
            <fullName evidence="20">N-acetylglucosamine-1-phosphate uridyltransferase</fullName>
        </alternativeName>
    </domain>
    <domain>
        <recommendedName>
            <fullName evidence="20">Glucosamine-1-phosphate N-acetyltransferase</fullName>
            <ecNumber evidence="20">2.3.1.157</ecNumber>
        </recommendedName>
    </domain>
</protein>
<keyword evidence="6 20" id="KW-0963">Cytoplasm</keyword>
<name>A0ABY9WAZ5_9BACI</name>
<evidence type="ECO:0000256" key="3">
    <source>
        <dbReference type="ARBA" id="ARBA00005208"/>
    </source>
</evidence>
<dbReference type="InterPro" id="IPR056729">
    <property type="entry name" value="GMPPB_C"/>
</dbReference>
<dbReference type="SUPFAM" id="SSF53448">
    <property type="entry name" value="Nucleotide-diphospho-sugar transferases"/>
    <property type="match status" value="1"/>
</dbReference>
<dbReference type="CDD" id="cd02540">
    <property type="entry name" value="GT2_GlmU_N_bac"/>
    <property type="match status" value="1"/>
</dbReference>
<evidence type="ECO:0000256" key="6">
    <source>
        <dbReference type="ARBA" id="ARBA00022490"/>
    </source>
</evidence>
<comment type="similarity">
    <text evidence="5 20">In the N-terminal section; belongs to the N-acetylglucosamine-1-phosphate uridyltransferase family.</text>
</comment>
<comment type="subcellular location">
    <subcellularLocation>
        <location evidence="1 20">Cytoplasm</location>
    </subcellularLocation>
</comment>
<dbReference type="NCBIfam" id="NF010934">
    <property type="entry name" value="PRK14354.1"/>
    <property type="match status" value="1"/>
</dbReference>
<feature type="binding site" evidence="20">
    <location>
        <position position="351"/>
    </location>
    <ligand>
        <name>UDP-N-acetyl-alpha-D-glucosamine</name>
        <dbReference type="ChEBI" id="CHEBI:57705"/>
    </ligand>
</feature>
<dbReference type="PROSITE" id="PS00101">
    <property type="entry name" value="HEXAPEP_TRANSFERASES"/>
    <property type="match status" value="1"/>
</dbReference>
<evidence type="ECO:0000256" key="12">
    <source>
        <dbReference type="ARBA" id="ARBA00022960"/>
    </source>
</evidence>
<keyword evidence="24" id="KW-1185">Reference proteome</keyword>
<keyword evidence="15 20" id="KW-0012">Acyltransferase</keyword>
<evidence type="ECO:0000256" key="1">
    <source>
        <dbReference type="ARBA" id="ARBA00004496"/>
    </source>
</evidence>
<dbReference type="EMBL" id="CP134501">
    <property type="protein sequence ID" value="WNF33213.1"/>
    <property type="molecule type" value="Genomic_DNA"/>
</dbReference>
<feature type="binding site" evidence="20">
    <location>
        <position position="228"/>
    </location>
    <ligand>
        <name>Mg(2+)</name>
        <dbReference type="ChEBI" id="CHEBI:18420"/>
    </ligand>
</feature>
<feature type="binding site" evidence="20">
    <location>
        <position position="333"/>
    </location>
    <ligand>
        <name>UDP-N-acetyl-alpha-D-glucosamine</name>
        <dbReference type="ChEBI" id="CHEBI:57705"/>
    </ligand>
</feature>
<dbReference type="HAMAP" id="MF_01631">
    <property type="entry name" value="GlmU"/>
    <property type="match status" value="1"/>
</dbReference>
<gene>
    <name evidence="20 23" type="primary">glmU</name>
    <name evidence="23" type="ORF">RI196_00275</name>
</gene>
<evidence type="ECO:0000256" key="15">
    <source>
        <dbReference type="ARBA" id="ARBA00023315"/>
    </source>
</evidence>
<feature type="binding site" evidence="20">
    <location>
        <position position="73"/>
    </location>
    <ligand>
        <name>UDP-N-acetyl-alpha-D-glucosamine</name>
        <dbReference type="ChEBI" id="CHEBI:57705"/>
    </ligand>
</feature>
<evidence type="ECO:0000256" key="14">
    <source>
        <dbReference type="ARBA" id="ARBA00023268"/>
    </source>
</evidence>
<feature type="domain" description="Nucleotidyl transferase" evidence="21">
    <location>
        <begin position="6"/>
        <end position="216"/>
    </location>
</feature>
<keyword evidence="8 20" id="KW-0548">Nucleotidyltransferase</keyword>
<evidence type="ECO:0000256" key="20">
    <source>
        <dbReference type="HAMAP-Rule" id="MF_01631"/>
    </source>
</evidence>
<feature type="binding site" evidence="20">
    <location>
        <position position="228"/>
    </location>
    <ligand>
        <name>UDP-N-acetyl-alpha-D-glucosamine</name>
        <dbReference type="ChEBI" id="CHEBI:57705"/>
    </ligand>
</feature>
<keyword evidence="16 20" id="KW-0961">Cell wall biogenesis/degradation</keyword>
<dbReference type="Pfam" id="PF25087">
    <property type="entry name" value="GMPPB_C"/>
    <property type="match status" value="1"/>
</dbReference>
<dbReference type="EC" id="2.3.1.157" evidence="20"/>
<comment type="cofactor">
    <cofactor evidence="20">
        <name>Mg(2+)</name>
        <dbReference type="ChEBI" id="CHEBI:18420"/>
    </cofactor>
    <text evidence="20">Binds 1 Mg(2+) ion per subunit.</text>
</comment>
<dbReference type="Pfam" id="PF00132">
    <property type="entry name" value="Hexapep"/>
    <property type="match status" value="1"/>
</dbReference>
<comment type="pathway">
    <text evidence="3 20">Nucleotide-sugar biosynthesis; UDP-N-acetyl-alpha-D-glucosamine biosynthesis; UDP-N-acetyl-alpha-D-glucosamine from N-acetyl-alpha-D-glucosamine 1-phosphate: step 1/1.</text>
</comment>
<keyword evidence="11 20" id="KW-0460">Magnesium</keyword>
<proteinExistence type="inferred from homology"/>
<feature type="binding site" evidence="20">
    <location>
        <position position="103"/>
    </location>
    <ligand>
        <name>Mg(2+)</name>
        <dbReference type="ChEBI" id="CHEBI:18420"/>
    </ligand>
</feature>
<dbReference type="Pfam" id="PF00483">
    <property type="entry name" value="NTP_transferase"/>
    <property type="match status" value="1"/>
</dbReference>
<dbReference type="EC" id="2.7.7.23" evidence="20"/>
<keyword evidence="14 20" id="KW-0511">Multifunctional enzyme</keyword>
<feature type="binding site" evidence="20">
    <location>
        <position position="366"/>
    </location>
    <ligand>
        <name>UDP-N-acetyl-alpha-D-glucosamine</name>
        <dbReference type="ChEBI" id="CHEBI:57705"/>
    </ligand>
</feature>
<feature type="binding site" evidence="20">
    <location>
        <begin position="78"/>
        <end position="79"/>
    </location>
    <ligand>
        <name>UDP-N-acetyl-alpha-D-glucosamine</name>
        <dbReference type="ChEBI" id="CHEBI:57705"/>
    </ligand>
</feature>
<evidence type="ECO:0000256" key="13">
    <source>
        <dbReference type="ARBA" id="ARBA00022984"/>
    </source>
</evidence>
<organism evidence="23 24">
    <name type="scientific">Aeribacillus composti</name>
    <dbReference type="NCBI Taxonomy" id="1868734"/>
    <lineage>
        <taxon>Bacteria</taxon>
        <taxon>Bacillati</taxon>
        <taxon>Bacillota</taxon>
        <taxon>Bacilli</taxon>
        <taxon>Bacillales</taxon>
        <taxon>Bacillaceae</taxon>
        <taxon>Aeribacillus</taxon>
    </lineage>
</organism>
<comment type="function">
    <text evidence="19 20">Catalyzes the last two sequential reactions in the de novo biosynthetic pathway for UDP-N-acetylglucosamine (UDP-GlcNAc). The C-terminal domain catalyzes the transfer of acetyl group from acetyl coenzyme A to glucosamine-1-phosphate (GlcN-1-P) to produce N-acetylglucosamine-1-phosphate (GlcNAc-1-P), which is converted into UDP-GlcNAc by the transfer of uridine 5-monophosphate (from uridine 5-triphosphate), a reaction catalyzed by the N-terminal domain.</text>
</comment>
<evidence type="ECO:0000256" key="9">
    <source>
        <dbReference type="ARBA" id="ARBA00022723"/>
    </source>
</evidence>
<evidence type="ECO:0000256" key="16">
    <source>
        <dbReference type="ARBA" id="ARBA00023316"/>
    </source>
</evidence>
<dbReference type="GO" id="GO:0019134">
    <property type="term" value="F:glucosamine-1-phosphate N-acetyltransferase activity"/>
    <property type="evidence" value="ECO:0007669"/>
    <property type="project" value="UniProtKB-EC"/>
</dbReference>
<dbReference type="InterPro" id="IPR001451">
    <property type="entry name" value="Hexapep"/>
</dbReference>
<dbReference type="PANTHER" id="PTHR43584:SF3">
    <property type="entry name" value="BIFUNCTIONAL PROTEIN GLMU"/>
    <property type="match status" value="1"/>
</dbReference>
<evidence type="ECO:0000313" key="23">
    <source>
        <dbReference type="EMBL" id="WNF33213.1"/>
    </source>
</evidence>
<comment type="catalytic activity">
    <reaction evidence="17 20">
        <text>alpha-D-glucosamine 1-phosphate + acetyl-CoA = N-acetyl-alpha-D-glucosamine 1-phosphate + CoA + H(+)</text>
        <dbReference type="Rhea" id="RHEA:13725"/>
        <dbReference type="ChEBI" id="CHEBI:15378"/>
        <dbReference type="ChEBI" id="CHEBI:57287"/>
        <dbReference type="ChEBI" id="CHEBI:57288"/>
        <dbReference type="ChEBI" id="CHEBI:57776"/>
        <dbReference type="ChEBI" id="CHEBI:58516"/>
        <dbReference type="EC" id="2.3.1.157"/>
    </reaction>
</comment>
<evidence type="ECO:0000256" key="7">
    <source>
        <dbReference type="ARBA" id="ARBA00022679"/>
    </source>
</evidence>
<keyword evidence="13 20" id="KW-0573">Peptidoglycan synthesis</keyword>
<dbReference type="RefSeq" id="WP_066247215.1">
    <property type="nucleotide sequence ID" value="NZ_CP134501.1"/>
</dbReference>
<feature type="binding site" evidence="20">
    <location>
        <position position="155"/>
    </location>
    <ligand>
        <name>UDP-N-acetyl-alpha-D-glucosamine</name>
        <dbReference type="ChEBI" id="CHEBI:57705"/>
    </ligand>
</feature>
<dbReference type="Gene3D" id="2.160.10.10">
    <property type="entry name" value="Hexapeptide repeat proteins"/>
    <property type="match status" value="1"/>
</dbReference>
<evidence type="ECO:0000256" key="4">
    <source>
        <dbReference type="ARBA" id="ARBA00007707"/>
    </source>
</evidence>
<evidence type="ECO:0000256" key="2">
    <source>
        <dbReference type="ARBA" id="ARBA00005166"/>
    </source>
</evidence>
<reference evidence="23 24" key="1">
    <citation type="submission" date="2023-09" db="EMBL/GenBank/DDBJ databases">
        <title>Different Types of Thermotolerant Ring-Cleaving Dioxygenases derived from Aeribacillus composti HB-1 applied for multiple aromatic hydrocarbons removal.</title>
        <authorList>
            <person name="Cao L."/>
            <person name="Li M."/>
            <person name="Ma T."/>
        </authorList>
    </citation>
    <scope>NUCLEOTIDE SEQUENCE [LARGE SCALE GENOMIC DNA]</scope>
    <source>
        <strain evidence="23 24">HB-1</strain>
    </source>
</reference>
<feature type="domain" description="Mannose-1-phosphate guanyltransferase C-terminal" evidence="22">
    <location>
        <begin position="260"/>
        <end position="355"/>
    </location>
</feature>
<comment type="catalytic activity">
    <reaction evidence="18 20">
        <text>N-acetyl-alpha-D-glucosamine 1-phosphate + UTP + H(+) = UDP-N-acetyl-alpha-D-glucosamine + diphosphate</text>
        <dbReference type="Rhea" id="RHEA:13509"/>
        <dbReference type="ChEBI" id="CHEBI:15378"/>
        <dbReference type="ChEBI" id="CHEBI:33019"/>
        <dbReference type="ChEBI" id="CHEBI:46398"/>
        <dbReference type="ChEBI" id="CHEBI:57705"/>
        <dbReference type="ChEBI" id="CHEBI:57776"/>
        <dbReference type="EC" id="2.7.7.23"/>
    </reaction>
</comment>
<dbReference type="NCBIfam" id="TIGR01173">
    <property type="entry name" value="glmU"/>
    <property type="match status" value="1"/>
</dbReference>
<evidence type="ECO:0000256" key="11">
    <source>
        <dbReference type="ARBA" id="ARBA00022842"/>
    </source>
</evidence>
<evidence type="ECO:0000313" key="24">
    <source>
        <dbReference type="Proteomes" id="UP001303701"/>
    </source>
</evidence>
<evidence type="ECO:0000256" key="10">
    <source>
        <dbReference type="ARBA" id="ARBA00022737"/>
    </source>
</evidence>
<comment type="subunit">
    <text evidence="20">Homotrimer.</text>
</comment>
<evidence type="ECO:0000256" key="8">
    <source>
        <dbReference type="ARBA" id="ARBA00022695"/>
    </source>
</evidence>
<keyword evidence="9 20" id="KW-0479">Metal-binding</keyword>
<comment type="caution">
    <text evidence="20">Lacks conserved residue(s) required for the propagation of feature annotation.</text>
</comment>
<dbReference type="InterPro" id="IPR005835">
    <property type="entry name" value="NTP_transferase_dom"/>
</dbReference>
<feature type="binding site" evidence="20">
    <location>
        <position position="440"/>
    </location>
    <ligand>
        <name>acetyl-CoA</name>
        <dbReference type="ChEBI" id="CHEBI:57288"/>
    </ligand>
</feature>
<comment type="similarity">
    <text evidence="4 20">In the C-terminal section; belongs to the transferase hexapeptide repeat family.</text>
</comment>
<feature type="binding site" evidence="20">
    <location>
        <position position="423"/>
    </location>
    <ligand>
        <name>acetyl-CoA</name>
        <dbReference type="ChEBI" id="CHEBI:57288"/>
    </ligand>
</feature>
<dbReference type="InterPro" id="IPR018357">
    <property type="entry name" value="Hexapep_transf_CS"/>
</dbReference>
<comment type="pathway">
    <text evidence="2 20">Nucleotide-sugar biosynthesis; UDP-N-acetyl-alpha-D-glucosamine biosynthesis; N-acetyl-alpha-D-glucosamine 1-phosphate from alpha-D-glucosamine 6-phosphate (route II): step 2/2.</text>
</comment>
<sequence length="459" mass="49847">MEKCFAVILAAGQGTRMKSKLYKVLHPVCGKPMVQHVIDNVSKLQVDEIITVVGHGAEKVKSELGEQTLYVLQEQQLGTAHAVLQAAQYLEGKEGTTIVVCGDTPLITSETFEKLLKHHLETKAKATILTAEADDPTGYGRVIRNEEGLVEKIVEHKDATESERLVTEINTGTYCFDNASLFEALKHVNNDNAQGEYYLPDVIEILKEKGEIISAFQTDSFEETLGVNDRIALSQAELIMKRRINQKHMKNGVTIVDPDNTYISADAEIGQDTVIYPGTVIIGKTVIGEECEIGPNSEIKDCQIGHNTNIRHSVVHDSQIGNQVNIGPFAHIRPASVIDDGVKIGNFVEVKKSKIGKESKASHLSYIGDAEVGNGVNLGCGSITVNYDGKNKYLTKIEDGAFIGCNSNLIAPVTIGEGAYVAAGSTITDDVPGSALSIARARQVNKERYVIEKMNGKKS</sequence>
<evidence type="ECO:0000256" key="5">
    <source>
        <dbReference type="ARBA" id="ARBA00007947"/>
    </source>
</evidence>
<evidence type="ECO:0000256" key="19">
    <source>
        <dbReference type="ARBA" id="ARBA00049628"/>
    </source>
</evidence>
<dbReference type="Gene3D" id="3.90.550.10">
    <property type="entry name" value="Spore Coat Polysaccharide Biosynthesis Protein SpsA, Chain A"/>
    <property type="match status" value="1"/>
</dbReference>
<dbReference type="GeneID" id="301124367"/>
<feature type="region of interest" description="N-acetyltransferase" evidence="20">
    <location>
        <begin position="252"/>
        <end position="459"/>
    </location>
</feature>
<feature type="active site" description="Proton acceptor" evidence="20">
    <location>
        <position position="363"/>
    </location>
</feature>
<dbReference type="InterPro" id="IPR038009">
    <property type="entry name" value="GlmU_C_LbH"/>
</dbReference>
<feature type="binding site" evidence="20">
    <location>
        <begin position="9"/>
        <end position="12"/>
    </location>
    <ligand>
        <name>UDP-N-acetyl-alpha-D-glucosamine</name>
        <dbReference type="ChEBI" id="CHEBI:57705"/>
    </ligand>
</feature>
<dbReference type="PANTHER" id="PTHR43584">
    <property type="entry name" value="NUCLEOTIDYL TRANSFERASE"/>
    <property type="match status" value="1"/>
</dbReference>
<feature type="binding site" evidence="20">
    <location>
        <position position="170"/>
    </location>
    <ligand>
        <name>UDP-N-acetyl-alpha-D-glucosamine</name>
        <dbReference type="ChEBI" id="CHEBI:57705"/>
    </ligand>
</feature>
<dbReference type="InterPro" id="IPR011004">
    <property type="entry name" value="Trimer_LpxA-like_sf"/>
</dbReference>
<feature type="region of interest" description="Pyrophosphorylase" evidence="20">
    <location>
        <begin position="1"/>
        <end position="230"/>
    </location>
</feature>
<evidence type="ECO:0000256" key="17">
    <source>
        <dbReference type="ARBA" id="ARBA00048247"/>
    </source>
</evidence>
<feature type="binding site" evidence="20">
    <location>
        <position position="140"/>
    </location>
    <ligand>
        <name>UDP-N-acetyl-alpha-D-glucosamine</name>
        <dbReference type="ChEBI" id="CHEBI:57705"/>
    </ligand>
</feature>
<feature type="binding site" evidence="20">
    <location>
        <position position="377"/>
    </location>
    <ligand>
        <name>UDP-N-acetyl-alpha-D-glucosamine</name>
        <dbReference type="ChEBI" id="CHEBI:57705"/>
    </ligand>
</feature>
<dbReference type="GO" id="GO:0003977">
    <property type="term" value="F:UDP-N-acetylglucosamine diphosphorylase activity"/>
    <property type="evidence" value="ECO:0007669"/>
    <property type="project" value="UniProtKB-EC"/>
</dbReference>
<dbReference type="InterPro" id="IPR005882">
    <property type="entry name" value="Bifunctional_GlmU"/>
</dbReference>
<evidence type="ECO:0000259" key="22">
    <source>
        <dbReference type="Pfam" id="PF25087"/>
    </source>
</evidence>